<organism evidence="1 2">
    <name type="scientific">Phytophthora fragariae</name>
    <dbReference type="NCBI Taxonomy" id="53985"/>
    <lineage>
        <taxon>Eukaryota</taxon>
        <taxon>Sar</taxon>
        <taxon>Stramenopiles</taxon>
        <taxon>Oomycota</taxon>
        <taxon>Peronosporomycetes</taxon>
        <taxon>Peronosporales</taxon>
        <taxon>Peronosporaceae</taxon>
        <taxon>Phytophthora</taxon>
    </lineage>
</organism>
<sequence>MGSREPRYRENSLQDAAAEVRAIRDAFISNEMREKYTSSIRCIKKWIREVYVQNLKLLSDVKLLKVASDNTLKSAFGVVEASACQLDVVFFEKMAVNGKEPSMALLRVQRGGLKTLRGDITMCMSLLSDPDTTRFFHEDDGINPAETTQA</sequence>
<dbReference type="EMBL" id="QXGC01000430">
    <property type="protein sequence ID" value="KAE9235915.1"/>
    <property type="molecule type" value="Genomic_DNA"/>
</dbReference>
<evidence type="ECO:0000313" key="2">
    <source>
        <dbReference type="Proteomes" id="UP000476176"/>
    </source>
</evidence>
<accession>A0A6G0P578</accession>
<dbReference type="Proteomes" id="UP000476176">
    <property type="component" value="Unassembled WGS sequence"/>
</dbReference>
<protein>
    <submittedName>
        <fullName evidence="1">Uncharacterized protein</fullName>
    </submittedName>
</protein>
<comment type="caution">
    <text evidence="1">The sequence shown here is derived from an EMBL/GenBank/DDBJ whole genome shotgun (WGS) entry which is preliminary data.</text>
</comment>
<dbReference type="AlphaFoldDB" id="A0A6G0P578"/>
<evidence type="ECO:0000313" key="1">
    <source>
        <dbReference type="EMBL" id="KAE9235915.1"/>
    </source>
</evidence>
<reference evidence="1 2" key="1">
    <citation type="submission" date="2018-09" db="EMBL/GenBank/DDBJ databases">
        <title>Genomic investigation of the strawberry pathogen Phytophthora fragariae indicates pathogenicity is determined by transcriptional variation in three key races.</title>
        <authorList>
            <person name="Adams T.M."/>
            <person name="Armitage A.D."/>
            <person name="Sobczyk M.K."/>
            <person name="Bates H.J."/>
            <person name="Dunwell J.M."/>
            <person name="Nellist C.F."/>
            <person name="Harrison R.J."/>
        </authorList>
    </citation>
    <scope>NUCLEOTIDE SEQUENCE [LARGE SCALE GENOMIC DNA]</scope>
    <source>
        <strain evidence="1 2">BC-23</strain>
    </source>
</reference>
<gene>
    <name evidence="1" type="ORF">PF004_g8982</name>
</gene>
<name>A0A6G0P578_9STRA</name>
<proteinExistence type="predicted"/>